<gene>
    <name evidence="1" type="ORF">VMCG_06382</name>
</gene>
<proteinExistence type="predicted"/>
<keyword evidence="2" id="KW-1185">Reference proteome</keyword>
<sequence>MATNDLADLVNVPATQLQRVVRLITAGFLQEPHPGSGEVAHTELSASFVTHFPNLEAAMFLGGTAAPAAF</sequence>
<comment type="caution">
    <text evidence="1">The sequence shown here is derived from an EMBL/GenBank/DDBJ whole genome shotgun (WGS) entry which is preliminary data.</text>
</comment>
<evidence type="ECO:0000313" key="2">
    <source>
        <dbReference type="Proteomes" id="UP000283895"/>
    </source>
</evidence>
<dbReference type="EMBL" id="LKEA01000023">
    <property type="protein sequence ID" value="ROV99515.1"/>
    <property type="molecule type" value="Genomic_DNA"/>
</dbReference>
<reference evidence="1 2" key="1">
    <citation type="submission" date="2015-09" db="EMBL/GenBank/DDBJ databases">
        <title>Host preference determinants of Valsa canker pathogens revealed by comparative genomics.</title>
        <authorList>
            <person name="Yin Z."/>
            <person name="Huang L."/>
        </authorList>
    </citation>
    <scope>NUCLEOTIDE SEQUENCE [LARGE SCALE GENOMIC DNA]</scope>
    <source>
        <strain evidence="1 2">03-1</strain>
    </source>
</reference>
<dbReference type="OrthoDB" id="2410195at2759"/>
<dbReference type="AlphaFoldDB" id="A0A423W834"/>
<evidence type="ECO:0008006" key="3">
    <source>
        <dbReference type="Google" id="ProtNLM"/>
    </source>
</evidence>
<name>A0A423W834_9PEZI</name>
<accession>A0A423W834</accession>
<dbReference type="STRING" id="356882.A0A423W834"/>
<evidence type="ECO:0000313" key="1">
    <source>
        <dbReference type="EMBL" id="ROV99515.1"/>
    </source>
</evidence>
<protein>
    <recommendedName>
        <fullName evidence="3">HTH iclR-type domain-containing protein</fullName>
    </recommendedName>
</protein>
<dbReference type="Proteomes" id="UP000283895">
    <property type="component" value="Unassembled WGS sequence"/>
</dbReference>
<organism evidence="1 2">
    <name type="scientific">Cytospora schulzeri</name>
    <dbReference type="NCBI Taxonomy" id="448051"/>
    <lineage>
        <taxon>Eukaryota</taxon>
        <taxon>Fungi</taxon>
        <taxon>Dikarya</taxon>
        <taxon>Ascomycota</taxon>
        <taxon>Pezizomycotina</taxon>
        <taxon>Sordariomycetes</taxon>
        <taxon>Sordariomycetidae</taxon>
        <taxon>Diaporthales</taxon>
        <taxon>Cytosporaceae</taxon>
        <taxon>Cytospora</taxon>
    </lineage>
</organism>